<comment type="similarity">
    <text evidence="2 10 11">Belongs to the TonB-dependent receptor family.</text>
</comment>
<dbReference type="InterPro" id="IPR039426">
    <property type="entry name" value="TonB-dep_rcpt-like"/>
</dbReference>
<evidence type="ECO:0000256" key="2">
    <source>
        <dbReference type="ARBA" id="ARBA00009810"/>
    </source>
</evidence>
<evidence type="ECO:0000256" key="9">
    <source>
        <dbReference type="ARBA" id="ARBA00023237"/>
    </source>
</evidence>
<evidence type="ECO:0000256" key="11">
    <source>
        <dbReference type="RuleBase" id="RU003357"/>
    </source>
</evidence>
<feature type="chain" id="PRO_5047304102" evidence="13">
    <location>
        <begin position="28"/>
        <end position="992"/>
    </location>
</feature>
<dbReference type="InterPro" id="IPR037066">
    <property type="entry name" value="Plug_dom_sf"/>
</dbReference>
<keyword evidence="8 16" id="KW-0675">Receptor</keyword>
<feature type="compositionally biased region" description="Polar residues" evidence="12">
    <location>
        <begin position="252"/>
        <end position="261"/>
    </location>
</feature>
<feature type="signal peptide" evidence="13">
    <location>
        <begin position="1"/>
        <end position="27"/>
    </location>
</feature>
<dbReference type="PANTHER" id="PTHR47234:SF2">
    <property type="entry name" value="TONB-DEPENDENT RECEPTOR"/>
    <property type="match status" value="1"/>
</dbReference>
<evidence type="ECO:0000256" key="3">
    <source>
        <dbReference type="ARBA" id="ARBA00022448"/>
    </source>
</evidence>
<dbReference type="EMBL" id="JBHSMR010000001">
    <property type="protein sequence ID" value="MFC5476781.1"/>
    <property type="molecule type" value="Genomic_DNA"/>
</dbReference>
<organism evidence="16 17">
    <name type="scientific">Massilia suwonensis</name>
    <dbReference type="NCBI Taxonomy" id="648895"/>
    <lineage>
        <taxon>Bacteria</taxon>
        <taxon>Pseudomonadati</taxon>
        <taxon>Pseudomonadota</taxon>
        <taxon>Betaproteobacteria</taxon>
        <taxon>Burkholderiales</taxon>
        <taxon>Oxalobacteraceae</taxon>
        <taxon>Telluria group</taxon>
        <taxon>Massilia</taxon>
    </lineage>
</organism>
<dbReference type="Pfam" id="PF07715">
    <property type="entry name" value="Plug"/>
    <property type="match status" value="1"/>
</dbReference>
<comment type="caution">
    <text evidence="16">The sequence shown here is derived from an EMBL/GenBank/DDBJ whole genome shotgun (WGS) entry which is preliminary data.</text>
</comment>
<keyword evidence="17" id="KW-1185">Reference proteome</keyword>
<dbReference type="InterPro" id="IPR036942">
    <property type="entry name" value="Beta-barrel_TonB_sf"/>
</dbReference>
<reference evidence="17" key="1">
    <citation type="journal article" date="2019" name="Int. J. Syst. Evol. Microbiol.">
        <title>The Global Catalogue of Microorganisms (GCM) 10K type strain sequencing project: providing services to taxonomists for standard genome sequencing and annotation.</title>
        <authorList>
            <consortium name="The Broad Institute Genomics Platform"/>
            <consortium name="The Broad Institute Genome Sequencing Center for Infectious Disease"/>
            <person name="Wu L."/>
            <person name="Ma J."/>
        </authorList>
    </citation>
    <scope>NUCLEOTIDE SEQUENCE [LARGE SCALE GENOMIC DNA]</scope>
    <source>
        <strain evidence="17">CCUG 43111</strain>
    </source>
</reference>
<sequence>MMETILSRSIRVICLSGLAVGMSTAYAQEMQTQGGQNQSGAAQQQAAAATEAQQPMQRIEVTGSRIRSPNADSPSPLQVLSAADIAASGAANLQQVLLDNPTMGSPAISRTNSAFQTASVGVATVDLRNLGTSRTLVLVNGRRFVSGIPGESAVDLNSIPTDFIERVELLTGGASAAYGSDAVAGVVNIITKRSFNGIMLDAQMGESSKNDDQKRKFSATFGTSNDDGFLMGHLGYSRQGQVWSRDRERSSVDQQTRAASTGNSADLFTVQRPFYSSFAPQGTFFPDSGSFTYDRSGNVIPANTNGTNGGVATGFNRNEFRSIAVPVERYLFATNGELKINEKTRAFMEGTYASSHVSTSIEPFALGAEDIFPSTGGSVPAGSMVNGSLVMNPLVPQYLRDRISDNDGDGIPDYYFTRRLSEVGSRGSTAERDTFRFVTGVKGEFDAWKTWNYEVYGGYGQTKEAQQSTGQVNVLNFANALQAIPGENGGAPVCASADARIQGCVPINIFGFNTISPEALKYVTAPGSLLTRTTQKLVGGQINGEVWDLPAGPLGVAAGFEWRKEFSSAVPDALTQAGLNAGNATPPTSGEFSVKEIFLESRVPLLKDMPFVKSLDFLGAFRHGDYSSVGSTNSWNAGVEWSVIDDVKIRGTRSLSTRAPNINELYQAPSQDFPSGLNDPCLGVTATSNGQYDALCRANPGVAANIAANGEFTLNQADIQGVSGFNRGNPDLKAEKGRSTTFGVVWTPRGIDVLKRFTFTADYFNIKIADAILSTGRQYALQSCYNGSNPAMCSFITRRPTATGNNSAGSLDLVDTAVSNTGGFTTEGIDLTAAWNDRVGPGRLSTKLAYTYVKQGWIKETPDAEQDPFAGEIGAPKNKALFDIGYKWNDLSVSATMTYIGRSALDDQFLAALTPALPANSVKFGSRTYTDLQASYQIMKGTELYFGLNNAFDTKPPAIISGMPGSDTGVETAAGTYDPIGRRWYAGVRVAL</sequence>
<keyword evidence="13" id="KW-0732">Signal</keyword>
<keyword evidence="6 11" id="KW-0798">TonB box</keyword>
<dbReference type="SUPFAM" id="SSF56935">
    <property type="entry name" value="Porins"/>
    <property type="match status" value="1"/>
</dbReference>
<evidence type="ECO:0000313" key="17">
    <source>
        <dbReference type="Proteomes" id="UP001596101"/>
    </source>
</evidence>
<evidence type="ECO:0000256" key="7">
    <source>
        <dbReference type="ARBA" id="ARBA00023136"/>
    </source>
</evidence>
<dbReference type="InterPro" id="IPR000531">
    <property type="entry name" value="Beta-barrel_TonB"/>
</dbReference>
<keyword evidence="3 10" id="KW-0813">Transport</keyword>
<dbReference type="Pfam" id="PF00593">
    <property type="entry name" value="TonB_dep_Rec_b-barrel"/>
    <property type="match status" value="1"/>
</dbReference>
<feature type="region of interest" description="Disordered" evidence="12">
    <location>
        <begin position="241"/>
        <end position="261"/>
    </location>
</feature>
<keyword evidence="7 10" id="KW-0472">Membrane</keyword>
<protein>
    <submittedName>
        <fullName evidence="16">TonB-dependent receptor domain-containing protein</fullName>
    </submittedName>
</protein>
<dbReference type="Proteomes" id="UP001596101">
    <property type="component" value="Unassembled WGS sequence"/>
</dbReference>
<feature type="region of interest" description="Disordered" evidence="12">
    <location>
        <begin position="36"/>
        <end position="56"/>
    </location>
</feature>
<keyword evidence="9 10" id="KW-0998">Cell outer membrane</keyword>
<dbReference type="InterPro" id="IPR012910">
    <property type="entry name" value="Plug_dom"/>
</dbReference>
<keyword evidence="5 10" id="KW-0812">Transmembrane</keyword>
<accession>A0ABW0MIN2</accession>
<evidence type="ECO:0000256" key="8">
    <source>
        <dbReference type="ARBA" id="ARBA00023170"/>
    </source>
</evidence>
<evidence type="ECO:0000313" key="16">
    <source>
        <dbReference type="EMBL" id="MFC5476781.1"/>
    </source>
</evidence>
<comment type="subcellular location">
    <subcellularLocation>
        <location evidence="1 10">Cell outer membrane</location>
        <topology evidence="1 10">Multi-pass membrane protein</topology>
    </subcellularLocation>
</comment>
<feature type="domain" description="TonB-dependent receptor-like beta-barrel" evidence="14">
    <location>
        <begin position="401"/>
        <end position="950"/>
    </location>
</feature>
<name>A0ABW0MIN2_9BURK</name>
<evidence type="ECO:0000256" key="5">
    <source>
        <dbReference type="ARBA" id="ARBA00022692"/>
    </source>
</evidence>
<evidence type="ECO:0000256" key="1">
    <source>
        <dbReference type="ARBA" id="ARBA00004571"/>
    </source>
</evidence>
<evidence type="ECO:0000259" key="14">
    <source>
        <dbReference type="Pfam" id="PF00593"/>
    </source>
</evidence>
<dbReference type="Gene3D" id="2.170.130.10">
    <property type="entry name" value="TonB-dependent receptor, plug domain"/>
    <property type="match status" value="1"/>
</dbReference>
<gene>
    <name evidence="16" type="ORF">ACFPQ5_01165</name>
</gene>
<keyword evidence="4 10" id="KW-1134">Transmembrane beta strand</keyword>
<evidence type="ECO:0000256" key="4">
    <source>
        <dbReference type="ARBA" id="ARBA00022452"/>
    </source>
</evidence>
<evidence type="ECO:0000256" key="6">
    <source>
        <dbReference type="ARBA" id="ARBA00023077"/>
    </source>
</evidence>
<dbReference type="RefSeq" id="WP_379751081.1">
    <property type="nucleotide sequence ID" value="NZ_JBHSMR010000001.1"/>
</dbReference>
<evidence type="ECO:0000256" key="13">
    <source>
        <dbReference type="SAM" id="SignalP"/>
    </source>
</evidence>
<feature type="compositionally biased region" description="Low complexity" evidence="12">
    <location>
        <begin position="36"/>
        <end position="54"/>
    </location>
</feature>
<dbReference type="PANTHER" id="PTHR47234">
    <property type="match status" value="1"/>
</dbReference>
<dbReference type="PROSITE" id="PS52016">
    <property type="entry name" value="TONB_DEPENDENT_REC_3"/>
    <property type="match status" value="1"/>
</dbReference>
<dbReference type="Gene3D" id="2.40.170.20">
    <property type="entry name" value="TonB-dependent receptor, beta-barrel domain"/>
    <property type="match status" value="1"/>
</dbReference>
<evidence type="ECO:0000256" key="10">
    <source>
        <dbReference type="PROSITE-ProRule" id="PRU01360"/>
    </source>
</evidence>
<evidence type="ECO:0000256" key="12">
    <source>
        <dbReference type="SAM" id="MobiDB-lite"/>
    </source>
</evidence>
<feature type="domain" description="TonB-dependent receptor plug" evidence="15">
    <location>
        <begin position="70"/>
        <end position="186"/>
    </location>
</feature>
<proteinExistence type="inferred from homology"/>
<evidence type="ECO:0000259" key="15">
    <source>
        <dbReference type="Pfam" id="PF07715"/>
    </source>
</evidence>